<dbReference type="InterPro" id="IPR011249">
    <property type="entry name" value="Metalloenz_LuxS/M16"/>
</dbReference>
<dbReference type="KEGG" id="ptf:PROFFT_A_02210"/>
<evidence type="ECO:0000313" key="20">
    <source>
        <dbReference type="EMBL" id="CAD6509010.1"/>
    </source>
</evidence>
<evidence type="ECO:0000259" key="17">
    <source>
        <dbReference type="Pfam" id="PF05193"/>
    </source>
</evidence>
<evidence type="ECO:0000256" key="8">
    <source>
        <dbReference type="ARBA" id="ARBA00022801"/>
    </source>
</evidence>
<keyword evidence="6 20" id="KW-0645">Protease</keyword>
<comment type="function">
    <text evidence="2">Endopeptidase that degrades small peptides of less than 7 kDa, such as glucagon and insulin.</text>
</comment>
<dbReference type="PROSITE" id="PS00143">
    <property type="entry name" value="INSULINASE"/>
    <property type="match status" value="1"/>
</dbReference>
<dbReference type="InterPro" id="IPR054734">
    <property type="entry name" value="PqqF-like_C_4"/>
</dbReference>
<keyword evidence="8 20" id="KW-0378">Hydrolase</keyword>
<evidence type="ECO:0000313" key="21">
    <source>
        <dbReference type="Proteomes" id="UP000683585"/>
    </source>
</evidence>
<reference evidence="20" key="1">
    <citation type="submission" date="2020-10" db="EMBL/GenBank/DDBJ databases">
        <authorList>
            <person name="Szabo G."/>
        </authorList>
    </citation>
    <scope>NUCLEOTIDE SEQUENCE</scope>
    <source>
        <strain evidence="20">PROFFT</strain>
    </source>
</reference>
<sequence>MVGSLMHRHFSCLKVITLLIMCTSFLWSMMSLTITKPVGWQALPEKIYKDQNDPRLYQAIKLDNGMQVILVSDKNATKSLAALALPVGSLDDPNSQLGLAHYLEHLVLMGSKRYPKVDDFSEFLQKHGGRHNASTASYRTAFYLEVENDALSPAVDRLADAIAAPLLDRVIADHELNAVNAELTMARSCDAMRMAQVSAETLNPLHPSARFSGGNTETLRNKPYSNLQQERLLFYHRYYSSNLMVSVIYGNQPISKLAEIACISFGRIANRHAIVPPITVPVVTPEQQGIIIHYVPAKPCKILKIEYRIDNNSALFRSKTDEYIAYLIINRSKNTLSDWLKKQGLVESIDAGSDPMVDRNGGVFCISIELTNKGLAERDLVISAVYSYLKLIRNQGVRESYFNEIAHVLDIDFRYPSIIRDMDYIEWLVDNMLRVPIKDSLNSLYVADKYDPHAIELRLNSMIPNNARIWIISPDEPYDKVAYFLNAQYQVDRITAKQFRYWGNLAKNILLSLPTLNPYIPNDFTLNKSDLPRMMKPEMVLDEQTLRALYMHSIHFPNEPRADITISLRNKIGDASVKEHVMFLLMDYIAGIALDHLVYQASIGGIVFYTTYNCGLTINASGFTQFLPALLTRLINIYIDFEINEKYLVQAKAWYLGQLNSAETVKAFEQAMQPIQSLSSIPCADISERRALLDQITIIDIKNYRTQLIKGAAPELLVVGNMTAMQVQVMSQNIRAQLKSAGMLWWHGQNVVLNHKQLANIQYKGSSTDSALGAVYIPVGYDEVEGMACSQLLSHIIQPWFYDQLRTKEQLGYAVFAYPASIGNQWGIGFLLQSNSQSPSYLYKRYLDFYRKADKLLESLKESDFKQYKLALINKLKQRPQNLSEEASRFSNDFDRGNFKFNTRDNLIKQINALSSDNFITFYHKAVMQPQGMALLSQVLGSHTQGYYAAPKGWITYKNVSALQHTLSFKVCPS</sequence>
<evidence type="ECO:0000256" key="12">
    <source>
        <dbReference type="ARBA" id="ARBA00031184"/>
    </source>
</evidence>
<evidence type="ECO:0000259" key="19">
    <source>
        <dbReference type="Pfam" id="PF22456"/>
    </source>
</evidence>
<dbReference type="Proteomes" id="UP000683585">
    <property type="component" value="Chromosome"/>
</dbReference>
<protein>
    <recommendedName>
        <fullName evidence="5">Protease 3</fullName>
        <ecNumber evidence="4">3.4.24.55</ecNumber>
    </recommendedName>
    <alternativeName>
        <fullName evidence="13">Pitrilysin</fullName>
    </alternativeName>
    <alternativeName>
        <fullName evidence="12">Protease III</fullName>
    </alternativeName>
    <alternativeName>
        <fullName evidence="11">Protease pi</fullName>
    </alternativeName>
</protein>
<feature type="domain" description="Coenzyme PQQ synthesis protein F-like C-terminal lobe" evidence="19">
    <location>
        <begin position="792"/>
        <end position="890"/>
    </location>
</feature>
<dbReference type="InterPro" id="IPR011765">
    <property type="entry name" value="Pept_M16_N"/>
</dbReference>
<comment type="cofactor">
    <cofactor evidence="1">
        <name>Zn(2+)</name>
        <dbReference type="ChEBI" id="CHEBI:29105"/>
    </cofactor>
</comment>
<feature type="domain" description="Peptidase M16 middle/third" evidence="18">
    <location>
        <begin position="413"/>
        <end position="678"/>
    </location>
</feature>
<dbReference type="GO" id="GO:0046872">
    <property type="term" value="F:metal ion binding"/>
    <property type="evidence" value="ECO:0007669"/>
    <property type="project" value="UniProtKB-KW"/>
</dbReference>
<evidence type="ECO:0000256" key="14">
    <source>
        <dbReference type="RuleBase" id="RU004447"/>
    </source>
</evidence>
<gene>
    <name evidence="20" type="primary">ptrA</name>
    <name evidence="20" type="ORF">PROFFT_A_02210</name>
</gene>
<dbReference type="FunFam" id="3.30.830.10:FF:000012">
    <property type="entry name" value="Protease 3"/>
    <property type="match status" value="1"/>
</dbReference>
<evidence type="ECO:0000256" key="15">
    <source>
        <dbReference type="SAM" id="Phobius"/>
    </source>
</evidence>
<evidence type="ECO:0000256" key="13">
    <source>
        <dbReference type="ARBA" id="ARBA00033450"/>
    </source>
</evidence>
<keyword evidence="7" id="KW-0479">Metal-binding</keyword>
<feature type="transmembrane region" description="Helical" evidence="15">
    <location>
        <begin position="12"/>
        <end position="30"/>
    </location>
</feature>
<evidence type="ECO:0000256" key="5">
    <source>
        <dbReference type="ARBA" id="ARBA00017565"/>
    </source>
</evidence>
<feature type="domain" description="Peptidase M16 C-terminal" evidence="17">
    <location>
        <begin position="234"/>
        <end position="407"/>
    </location>
</feature>
<evidence type="ECO:0000256" key="9">
    <source>
        <dbReference type="ARBA" id="ARBA00022833"/>
    </source>
</evidence>
<dbReference type="InterPro" id="IPR032632">
    <property type="entry name" value="Peptidase_M16_M"/>
</dbReference>
<dbReference type="EMBL" id="LR890047">
    <property type="protein sequence ID" value="CAD6509010.1"/>
    <property type="molecule type" value="Genomic_DNA"/>
</dbReference>
<evidence type="ECO:0000256" key="3">
    <source>
        <dbReference type="ARBA" id="ARBA00007261"/>
    </source>
</evidence>
<dbReference type="Pfam" id="PF05193">
    <property type="entry name" value="Peptidase_M16_C"/>
    <property type="match status" value="1"/>
</dbReference>
<feature type="domain" description="Peptidase M16 N-terminal" evidence="16">
    <location>
        <begin position="68"/>
        <end position="204"/>
    </location>
</feature>
<dbReference type="NCBIfam" id="NF011681">
    <property type="entry name" value="PRK15101.1"/>
    <property type="match status" value="1"/>
</dbReference>
<dbReference type="GO" id="GO:0006508">
    <property type="term" value="P:proteolysis"/>
    <property type="evidence" value="ECO:0007669"/>
    <property type="project" value="UniProtKB-KW"/>
</dbReference>
<comment type="similarity">
    <text evidence="3 14">Belongs to the peptidase M16 family.</text>
</comment>
<dbReference type="SUPFAM" id="SSF63411">
    <property type="entry name" value="LuxS/MPP-like metallohydrolase"/>
    <property type="match status" value="4"/>
</dbReference>
<dbReference type="AlphaFoldDB" id="A0A8E4F000"/>
<dbReference type="GO" id="GO:0005737">
    <property type="term" value="C:cytoplasm"/>
    <property type="evidence" value="ECO:0007669"/>
    <property type="project" value="UniProtKB-ARBA"/>
</dbReference>
<dbReference type="GO" id="GO:0004222">
    <property type="term" value="F:metalloendopeptidase activity"/>
    <property type="evidence" value="ECO:0007669"/>
    <property type="project" value="UniProtKB-EC"/>
</dbReference>
<keyword evidence="15" id="KW-0812">Transmembrane</keyword>
<evidence type="ECO:0000259" key="16">
    <source>
        <dbReference type="Pfam" id="PF00675"/>
    </source>
</evidence>
<evidence type="ECO:0000259" key="18">
    <source>
        <dbReference type="Pfam" id="PF16187"/>
    </source>
</evidence>
<keyword evidence="9" id="KW-0862">Zinc</keyword>
<organism evidence="20 21">
    <name type="scientific">Candidatus Profftia tarda</name>
    <dbReference type="NCBI Taxonomy" id="1177216"/>
    <lineage>
        <taxon>Bacteria</taxon>
        <taxon>Pseudomonadati</taxon>
        <taxon>Pseudomonadota</taxon>
        <taxon>Gammaproteobacteria</taxon>
        <taxon>Enterobacterales</taxon>
        <taxon>Enterobacteriaceae</taxon>
        <taxon>Candidatus Profftia</taxon>
    </lineage>
</organism>
<dbReference type="PANTHER" id="PTHR43690:SF18">
    <property type="entry name" value="INSULIN-DEGRADING ENZYME-RELATED"/>
    <property type="match status" value="1"/>
</dbReference>
<proteinExistence type="inferred from homology"/>
<evidence type="ECO:0000256" key="4">
    <source>
        <dbReference type="ARBA" id="ARBA00012449"/>
    </source>
</evidence>
<dbReference type="InterPro" id="IPR050626">
    <property type="entry name" value="Peptidase_M16"/>
</dbReference>
<keyword evidence="15" id="KW-1133">Transmembrane helix</keyword>
<keyword evidence="10" id="KW-0482">Metalloprotease</keyword>
<dbReference type="Pfam" id="PF22456">
    <property type="entry name" value="PqqF-like_C_4"/>
    <property type="match status" value="1"/>
</dbReference>
<accession>A0A8E4F000</accession>
<keyword evidence="21" id="KW-1185">Reference proteome</keyword>
<name>A0A8E4F000_9ENTR</name>
<dbReference type="Gene3D" id="3.30.830.10">
    <property type="entry name" value="Metalloenzyme, LuxS/M16 peptidase-like"/>
    <property type="match status" value="4"/>
</dbReference>
<dbReference type="Pfam" id="PF16187">
    <property type="entry name" value="Peptidase_M16_M"/>
    <property type="match status" value="1"/>
</dbReference>
<keyword evidence="15" id="KW-0472">Membrane</keyword>
<dbReference type="PANTHER" id="PTHR43690">
    <property type="entry name" value="NARDILYSIN"/>
    <property type="match status" value="1"/>
</dbReference>
<evidence type="ECO:0000256" key="6">
    <source>
        <dbReference type="ARBA" id="ARBA00022670"/>
    </source>
</evidence>
<evidence type="ECO:0000256" key="7">
    <source>
        <dbReference type="ARBA" id="ARBA00022723"/>
    </source>
</evidence>
<evidence type="ECO:0000256" key="2">
    <source>
        <dbReference type="ARBA" id="ARBA00002184"/>
    </source>
</evidence>
<dbReference type="Pfam" id="PF00675">
    <property type="entry name" value="Peptidase_M16"/>
    <property type="match status" value="1"/>
</dbReference>
<dbReference type="InterPro" id="IPR007863">
    <property type="entry name" value="Peptidase_M16_C"/>
</dbReference>
<evidence type="ECO:0000256" key="10">
    <source>
        <dbReference type="ARBA" id="ARBA00023049"/>
    </source>
</evidence>
<evidence type="ECO:0000256" key="1">
    <source>
        <dbReference type="ARBA" id="ARBA00001947"/>
    </source>
</evidence>
<dbReference type="InterPro" id="IPR001431">
    <property type="entry name" value="Pept_M16_Zn_BS"/>
</dbReference>
<evidence type="ECO:0000256" key="11">
    <source>
        <dbReference type="ARBA" id="ARBA00029597"/>
    </source>
</evidence>
<dbReference type="EC" id="3.4.24.55" evidence="4"/>